<proteinExistence type="inferred from homology"/>
<dbReference type="EMBL" id="JBBNAE010000006">
    <property type="protein sequence ID" value="KAK9115777.1"/>
    <property type="molecule type" value="Genomic_DNA"/>
</dbReference>
<keyword evidence="6" id="KW-0503">Monooxygenase</keyword>
<protein>
    <recommendedName>
        <fullName evidence="10">Cytochrome P450</fullName>
    </recommendedName>
</protein>
<accession>A0AAP0NQ85</accession>
<dbReference type="GO" id="GO:0004497">
    <property type="term" value="F:monooxygenase activity"/>
    <property type="evidence" value="ECO:0007669"/>
    <property type="project" value="UniProtKB-KW"/>
</dbReference>
<dbReference type="GO" id="GO:0044550">
    <property type="term" value="P:secondary metabolite biosynthetic process"/>
    <property type="evidence" value="ECO:0007669"/>
    <property type="project" value="UniProtKB-ARBA"/>
</dbReference>
<evidence type="ECO:0000256" key="5">
    <source>
        <dbReference type="PIRSR" id="PIRSR602401-1"/>
    </source>
</evidence>
<keyword evidence="7" id="KW-0472">Membrane</keyword>
<evidence type="ECO:0000313" key="8">
    <source>
        <dbReference type="EMBL" id="KAK9115777.1"/>
    </source>
</evidence>
<dbReference type="Proteomes" id="UP001417504">
    <property type="component" value="Unassembled WGS sequence"/>
</dbReference>
<evidence type="ECO:0000313" key="9">
    <source>
        <dbReference type="Proteomes" id="UP001417504"/>
    </source>
</evidence>
<evidence type="ECO:0000256" key="7">
    <source>
        <dbReference type="SAM" id="Phobius"/>
    </source>
</evidence>
<keyword evidence="9" id="KW-1185">Reference proteome</keyword>
<gene>
    <name evidence="8" type="ORF">Sjap_014724</name>
</gene>
<evidence type="ECO:0000256" key="1">
    <source>
        <dbReference type="ARBA" id="ARBA00010617"/>
    </source>
</evidence>
<comment type="similarity">
    <text evidence="1 6">Belongs to the cytochrome P450 family.</text>
</comment>
<dbReference type="Pfam" id="PF00067">
    <property type="entry name" value="p450"/>
    <property type="match status" value="1"/>
</dbReference>
<evidence type="ECO:0008006" key="10">
    <source>
        <dbReference type="Google" id="ProtNLM"/>
    </source>
</evidence>
<dbReference type="GO" id="GO:0016705">
    <property type="term" value="F:oxidoreductase activity, acting on paired donors, with incorporation or reduction of molecular oxygen"/>
    <property type="evidence" value="ECO:0007669"/>
    <property type="project" value="InterPro"/>
</dbReference>
<keyword evidence="2 5" id="KW-0479">Metal-binding</keyword>
<dbReference type="Gene3D" id="1.10.630.10">
    <property type="entry name" value="Cytochrome P450"/>
    <property type="match status" value="1"/>
</dbReference>
<keyword evidence="4 5" id="KW-0408">Iron</keyword>
<dbReference type="SUPFAM" id="SSF48264">
    <property type="entry name" value="Cytochrome P450"/>
    <property type="match status" value="1"/>
</dbReference>
<evidence type="ECO:0000256" key="6">
    <source>
        <dbReference type="RuleBase" id="RU000461"/>
    </source>
</evidence>
<dbReference type="PROSITE" id="PS00086">
    <property type="entry name" value="CYTOCHROME_P450"/>
    <property type="match status" value="1"/>
</dbReference>
<evidence type="ECO:0000256" key="3">
    <source>
        <dbReference type="ARBA" id="ARBA00023002"/>
    </source>
</evidence>
<dbReference type="PRINTS" id="PR00463">
    <property type="entry name" value="EP450I"/>
</dbReference>
<evidence type="ECO:0000256" key="2">
    <source>
        <dbReference type="ARBA" id="ARBA00022723"/>
    </source>
</evidence>
<dbReference type="PRINTS" id="PR00385">
    <property type="entry name" value="P450"/>
</dbReference>
<keyword evidence="7" id="KW-1133">Transmembrane helix</keyword>
<dbReference type="FunFam" id="1.10.630.10:FF:000007">
    <property type="entry name" value="Cytochrome P450 76C4"/>
    <property type="match status" value="1"/>
</dbReference>
<dbReference type="PANTHER" id="PTHR47950">
    <property type="entry name" value="CYTOCHROME P450, FAMILY 76, SUBFAMILY C, POLYPEPTIDE 5-RELATED"/>
    <property type="match status" value="1"/>
</dbReference>
<reference evidence="8 9" key="1">
    <citation type="submission" date="2024-01" db="EMBL/GenBank/DDBJ databases">
        <title>Genome assemblies of Stephania.</title>
        <authorList>
            <person name="Yang L."/>
        </authorList>
    </citation>
    <scope>NUCLEOTIDE SEQUENCE [LARGE SCALE GENOMIC DNA]</scope>
    <source>
        <strain evidence="8">QJT</strain>
        <tissue evidence="8">Leaf</tissue>
    </source>
</reference>
<keyword evidence="5 6" id="KW-0349">Heme</keyword>
<evidence type="ECO:0000256" key="4">
    <source>
        <dbReference type="ARBA" id="ARBA00023004"/>
    </source>
</evidence>
<feature type="binding site" description="axial binding residue" evidence="5">
    <location>
        <position position="445"/>
    </location>
    <ligand>
        <name>heme</name>
        <dbReference type="ChEBI" id="CHEBI:30413"/>
    </ligand>
    <ligandPart>
        <name>Fe</name>
        <dbReference type="ChEBI" id="CHEBI:18248"/>
    </ligandPart>
</feature>
<dbReference type="GO" id="GO:0005506">
    <property type="term" value="F:iron ion binding"/>
    <property type="evidence" value="ECO:0007669"/>
    <property type="project" value="InterPro"/>
</dbReference>
<dbReference type="InterPro" id="IPR036396">
    <property type="entry name" value="Cyt_P450_sf"/>
</dbReference>
<comment type="cofactor">
    <cofactor evidence="5">
        <name>heme</name>
        <dbReference type="ChEBI" id="CHEBI:30413"/>
    </cofactor>
</comment>
<dbReference type="CDD" id="cd11073">
    <property type="entry name" value="CYP76-like"/>
    <property type="match status" value="1"/>
</dbReference>
<dbReference type="GO" id="GO:0020037">
    <property type="term" value="F:heme binding"/>
    <property type="evidence" value="ECO:0007669"/>
    <property type="project" value="InterPro"/>
</dbReference>
<dbReference type="InterPro" id="IPR017972">
    <property type="entry name" value="Cyt_P450_CS"/>
</dbReference>
<name>A0AAP0NQ85_9MAGN</name>
<keyword evidence="7" id="KW-0812">Transmembrane</keyword>
<sequence>MDSSSAIPVCFSVFLFVFILCFNLLRARTMRTSKSPPGPTSLTLIGNLLQLGTKPHESLAELARIYGPLMALKLGRVSTVIVSSPSIARQVLQTQDHVLAYRAVPDAVRALNHHEHSMVWLPPNQKWRGLRKLCNSHVFSAQRLNASRGTREKKVNDLLKFVHDKAVAKGSIDVGHVAFVAVLNLISNTLFSFDLIDVQSKTVQEFKRVARGVMDEVGKPNIADYFPLLRSVDPLRIRRRTEMYVEKLNQIFEELIQQRLQSRDNQLQSSNTSNDLLDALLNYCQEDGSQVSKNTILALFQDVFVAGSDTSSSTIEWAMAELVRNPEKLVKVKKELREKIKEGKQIEESDIPSLSYLQAVVKETLRLHPPAPLLLPRRAQTDVELCGFNVPKNTQVLVNVWAIGRDGQVWENPNCFDPERFLGSEIGFKGRDFELLPFGAGRRICPGLPLADRMVPFILGALLQRFDWEIEGGMKAKALNMEEKFGLTLQKAIPLRAVPVSVS</sequence>
<dbReference type="AlphaFoldDB" id="A0AAP0NQ85"/>
<keyword evidence="3 6" id="KW-0560">Oxidoreductase</keyword>
<feature type="transmembrane region" description="Helical" evidence="7">
    <location>
        <begin position="6"/>
        <end position="25"/>
    </location>
</feature>
<dbReference type="PANTHER" id="PTHR47950:SF44">
    <property type="entry name" value="CYTOCHROME P450, FAMILY 76, SUBFAMILY C, POLYPEPTIDE 5-RELATED"/>
    <property type="match status" value="1"/>
</dbReference>
<dbReference type="InterPro" id="IPR002401">
    <property type="entry name" value="Cyt_P450_E_grp-I"/>
</dbReference>
<comment type="caution">
    <text evidence="8">The sequence shown here is derived from an EMBL/GenBank/DDBJ whole genome shotgun (WGS) entry which is preliminary data.</text>
</comment>
<organism evidence="8 9">
    <name type="scientific">Stephania japonica</name>
    <dbReference type="NCBI Taxonomy" id="461633"/>
    <lineage>
        <taxon>Eukaryota</taxon>
        <taxon>Viridiplantae</taxon>
        <taxon>Streptophyta</taxon>
        <taxon>Embryophyta</taxon>
        <taxon>Tracheophyta</taxon>
        <taxon>Spermatophyta</taxon>
        <taxon>Magnoliopsida</taxon>
        <taxon>Ranunculales</taxon>
        <taxon>Menispermaceae</taxon>
        <taxon>Menispermoideae</taxon>
        <taxon>Cissampelideae</taxon>
        <taxon>Stephania</taxon>
    </lineage>
</organism>
<dbReference type="InterPro" id="IPR001128">
    <property type="entry name" value="Cyt_P450"/>
</dbReference>